<feature type="region of interest" description="Disordered" evidence="6">
    <location>
        <begin position="1"/>
        <end position="20"/>
    </location>
</feature>
<dbReference type="GO" id="GO:0016579">
    <property type="term" value="P:protein deubiquitination"/>
    <property type="evidence" value="ECO:0007669"/>
    <property type="project" value="InterPro"/>
</dbReference>
<dbReference type="EMBL" id="ABJB010189993">
    <property type="status" value="NOT_ANNOTATED_CDS"/>
    <property type="molecule type" value="Genomic_DNA"/>
</dbReference>
<evidence type="ECO:0000313" key="8">
    <source>
        <dbReference type="EMBL" id="EEC13419.1"/>
    </source>
</evidence>
<dbReference type="InParanoid" id="B7Q3J7"/>
<organism>
    <name type="scientific">Ixodes scapularis</name>
    <name type="common">Black-legged tick</name>
    <name type="synonym">Deer tick</name>
    <dbReference type="NCBI Taxonomy" id="6945"/>
    <lineage>
        <taxon>Eukaryota</taxon>
        <taxon>Metazoa</taxon>
        <taxon>Ecdysozoa</taxon>
        <taxon>Arthropoda</taxon>
        <taxon>Chelicerata</taxon>
        <taxon>Arachnida</taxon>
        <taxon>Acari</taxon>
        <taxon>Parasitiformes</taxon>
        <taxon>Ixodida</taxon>
        <taxon>Ixodoidea</taxon>
        <taxon>Ixodidae</taxon>
        <taxon>Ixodinae</taxon>
        <taxon>Ixodes</taxon>
    </lineage>
</organism>
<dbReference type="EMBL" id="ABJB010584425">
    <property type="status" value="NOT_ANNOTATED_CDS"/>
    <property type="molecule type" value="Genomic_DNA"/>
</dbReference>
<dbReference type="STRING" id="6945.B7Q3J7"/>
<evidence type="ECO:0007829" key="11">
    <source>
        <dbReference type="PeptideAtlas" id="B7Q3J7"/>
    </source>
</evidence>
<evidence type="ECO:0000256" key="4">
    <source>
        <dbReference type="ARBA" id="ARBA00022786"/>
    </source>
</evidence>
<dbReference type="EMBL" id="ABJB010395115">
    <property type="status" value="NOT_ANNOTATED_CDS"/>
    <property type="molecule type" value="Genomic_DNA"/>
</dbReference>
<dbReference type="Proteomes" id="UP000001555">
    <property type="component" value="Unassembled WGS sequence"/>
</dbReference>
<dbReference type="InterPro" id="IPR050164">
    <property type="entry name" value="Peptidase_C19"/>
</dbReference>
<dbReference type="OrthoDB" id="289038at2759"/>
<proteinExistence type="evidence at protein level"/>
<dbReference type="SUPFAM" id="SSF54001">
    <property type="entry name" value="Cysteine proteinases"/>
    <property type="match status" value="1"/>
</dbReference>
<dbReference type="VEuPathDB" id="VectorBase:ISCP_012998"/>
<dbReference type="EMBL" id="ABJB010666350">
    <property type="status" value="NOT_ANNOTATED_CDS"/>
    <property type="molecule type" value="Genomic_DNA"/>
</dbReference>
<dbReference type="EC" id="3.1.2.15" evidence="8"/>
<sequence length="1324" mass="149164">MFFRTFPQAPSEEAPSEEPEFPVAELARLDEMINRPRWVVPVLAKGELEVLLEAAIALCKEGRDVASEPCQRFFREGLTISFTKILTDEAVSGWKFEIHGWLVDLINRFGSLGGFSLLLERFRSGRALSVPLMAALIRPLGLCHSLLTVSTVERFLLPLVSLVPSLLERLTDDELKREAKNETKNDALSAIVKALRCLAARVPHQEDTVKALEMFRLRMILRLLQISSFNGKMNALNEVNKVIANVSYYAHRHAGIEEEEWLTAERMAEWIKENRVLQIVLRDSLHQPQYVEKLEKMVRFVIKEKALTLEDLDDLWAAQSGKHEAIVKNVHDLLAKLAWDFAPEQLDHLFDCFQSSWASATKKQREKLLELIRRLAEDDKDGVMAHKLMGEEPDLDPEINQDFFENNVLQLEPSVLTENGIKCFERFFKAVNSKEGKLVVKRRVYQLEDVELVGADYLWKVVLHGASPVADRAIELLREVYTSLGPRLQGSQVGSPSPFFVVCAGSTVCSPIFVSTIEPVYDFSFDDSFFSTRRVKRCRSLVCADCAAVCTAESTRWPFPPRAHRGKHLGLTVRFPSQGRQLEDLELWVHTNDTLGSIRRQILSKVKVNNINMKIDLFINAELLDPADDKKLVSQLPIKDRMVLSAKLCQLGSQVPSSPESSSDSSVGSPQHQYEGPRPDAEACLPGVLMSRQPRYTQFLFKLADLGSSLQVPQLREGAMALLKILPADVQTVEKLRQHCSHQPGTTTPSLDSLLRSLSPTELLYHLEEAGGADARTKSEWPRFRSGQLLLLKLSKLLLTTVGQCLSLGAPDAASAGGWAEESPQGRGALLQQALTHIPNPGPECMLRSVAQRLAQLLRHGELEHHASQCQELFGLLCALLSCACSSRCTLAAAEQLLNDEVLWLKKVREQVQEAGALLVPEPLLEGHLGVARELVSLLGPQAKQHVGLDTTRGLVQLYMIESIREGLLAVEGAALDPNEDFSGDPEGGAPEAELCVGPQEEGGREEQRRDYNLGVLKQVQAVFGHLACSQLQYYVPRGFWKHFKLWGEPVNLREQHDALEFFNSLVDSLDEALKTLGQPCILAKVLGGTFADQKICKGCPHRYSREESFTTLNIDIRNHSNLSDSLEQYVKGDLLEGANAYHCDKCNKKVDTVKRLCIKKLPPILAIQLKRFDYDWERECAIKFNDYFEFPRELDMEPYTVQGLAKMEGECRFSPKFAWRSDYCMGWEVIEEEPLAEDLGSTRYQLTGIVVHSGQASGGHYYSYILYRVWRQNIKFMHNRNQFSIEYFQFMKKLISCNAPYVNPPTGHDKLPRSFLNYFAMST</sequence>
<reference evidence="9" key="2">
    <citation type="submission" date="2020-05" db="UniProtKB">
        <authorList>
            <consortium name="EnsemblMetazoa"/>
        </authorList>
    </citation>
    <scope>IDENTIFICATION</scope>
    <source>
        <strain evidence="9">wikel</strain>
    </source>
</reference>
<dbReference type="InterPro" id="IPR018200">
    <property type="entry name" value="USP_CS"/>
</dbReference>
<dbReference type="PROSITE" id="PS00973">
    <property type="entry name" value="USP_2"/>
    <property type="match status" value="1"/>
</dbReference>
<dbReference type="PaxDb" id="6945-B7Q3J7"/>
<evidence type="ECO:0000256" key="3">
    <source>
        <dbReference type="ARBA" id="ARBA00022670"/>
    </source>
</evidence>
<evidence type="ECO:0000256" key="1">
    <source>
        <dbReference type="ARBA" id="ARBA00009085"/>
    </source>
</evidence>
<feature type="domain" description="USP" evidence="7">
    <location>
        <begin position="953"/>
        <end position="1323"/>
    </location>
</feature>
<dbReference type="Pfam" id="PF25010">
    <property type="entry name" value="ARM_UBP24_USP9X-Y"/>
    <property type="match status" value="1"/>
</dbReference>
<dbReference type="GO" id="GO:0006508">
    <property type="term" value="P:proteolysis"/>
    <property type="evidence" value="ECO:0007669"/>
    <property type="project" value="UniProtKB-KW"/>
</dbReference>
<dbReference type="EMBL" id="ABJB011052260">
    <property type="status" value="NOT_ANNOTATED_CDS"/>
    <property type="molecule type" value="Genomic_DNA"/>
</dbReference>
<dbReference type="EMBL" id="ABJB010293463">
    <property type="status" value="NOT_ANNOTATED_CDS"/>
    <property type="molecule type" value="Genomic_DNA"/>
</dbReference>
<name>B7Q3J7_IXOSC</name>
<feature type="region of interest" description="Disordered" evidence="6">
    <location>
        <begin position="979"/>
        <end position="1007"/>
    </location>
</feature>
<feature type="compositionally biased region" description="Low complexity" evidence="6">
    <location>
        <begin position="654"/>
        <end position="671"/>
    </location>
</feature>
<dbReference type="VEuPathDB" id="VectorBase:ISCW009097"/>
<dbReference type="Gene3D" id="3.90.70.10">
    <property type="entry name" value="Cysteine proteinases"/>
    <property type="match status" value="1"/>
</dbReference>
<protein>
    <submittedName>
        <fullName evidence="8 9">Ubiquitin specific protease, putative</fullName>
        <ecNumber evidence="8">3.1.2.15</ecNumber>
    </submittedName>
</protein>
<dbReference type="EMBL" id="ABJB010575821">
    <property type="status" value="NOT_ANNOTATED_CDS"/>
    <property type="molecule type" value="Genomic_DNA"/>
</dbReference>
<dbReference type="InterPro" id="IPR055176">
    <property type="entry name" value="UBP24/USP9X/USP9Y_UBL"/>
</dbReference>
<dbReference type="EMBL" id="ABJB010980080">
    <property type="status" value="NOT_ANNOTATED_CDS"/>
    <property type="molecule type" value="Genomic_DNA"/>
</dbReference>
<dbReference type="GO" id="GO:0031647">
    <property type="term" value="P:regulation of protein stability"/>
    <property type="evidence" value="ECO:0000318"/>
    <property type="project" value="GO_Central"/>
</dbReference>
<dbReference type="InterPro" id="IPR038765">
    <property type="entry name" value="Papain-like_cys_pep_sf"/>
</dbReference>
<dbReference type="EnsemblMetazoa" id="ISCW009097-RA">
    <property type="protein sequence ID" value="ISCW009097-PA"/>
    <property type="gene ID" value="ISCW009097"/>
</dbReference>
<dbReference type="PROSITE" id="PS50235">
    <property type="entry name" value="USP_3"/>
    <property type="match status" value="1"/>
</dbReference>
<dbReference type="HOGENOM" id="CLU_259616_0_0_1"/>
<dbReference type="InterPro" id="IPR001394">
    <property type="entry name" value="Peptidase_C19_UCH"/>
</dbReference>
<evidence type="ECO:0000313" key="9">
    <source>
        <dbReference type="EnsemblMetazoa" id="ISCW009097-PA"/>
    </source>
</evidence>
<dbReference type="GO" id="GO:0016477">
    <property type="term" value="P:cell migration"/>
    <property type="evidence" value="ECO:0000318"/>
    <property type="project" value="GO_Central"/>
</dbReference>
<dbReference type="GO" id="GO:0005634">
    <property type="term" value="C:nucleus"/>
    <property type="evidence" value="ECO:0000318"/>
    <property type="project" value="GO_Central"/>
</dbReference>
<keyword evidence="10" id="KW-1185">Reference proteome</keyword>
<evidence type="ECO:0000256" key="5">
    <source>
        <dbReference type="ARBA" id="ARBA00022801"/>
    </source>
</evidence>
<dbReference type="InterPro" id="IPR056850">
    <property type="entry name" value="ARM_UBP34_24_USP9X_Y"/>
</dbReference>
<dbReference type="EMBL" id="DS850178">
    <property type="protein sequence ID" value="EEC13419.1"/>
    <property type="molecule type" value="Genomic_DNA"/>
</dbReference>
<dbReference type="PANTHER" id="PTHR24006">
    <property type="entry name" value="UBIQUITIN CARBOXYL-TERMINAL HYDROLASE"/>
    <property type="match status" value="1"/>
</dbReference>
<dbReference type="Pfam" id="PF00443">
    <property type="entry name" value="UCH"/>
    <property type="match status" value="1"/>
</dbReference>
<dbReference type="EMBL" id="ABJB010445472">
    <property type="status" value="NOT_ANNOTATED_CDS"/>
    <property type="molecule type" value="Genomic_DNA"/>
</dbReference>
<evidence type="ECO:0000256" key="2">
    <source>
        <dbReference type="ARBA" id="ARBA00022553"/>
    </source>
</evidence>
<dbReference type="GO" id="GO:0005829">
    <property type="term" value="C:cytosol"/>
    <property type="evidence" value="ECO:0000318"/>
    <property type="project" value="GO_Central"/>
</dbReference>
<dbReference type="PANTHER" id="PTHR24006:SF925">
    <property type="entry name" value="UBIQUITINYL HYDROLASE 1"/>
    <property type="match status" value="1"/>
</dbReference>
<dbReference type="FunCoup" id="B7Q3J7">
    <property type="interactions" value="1430"/>
</dbReference>
<keyword evidence="3 8" id="KW-0645">Protease</keyword>
<evidence type="ECO:0000313" key="10">
    <source>
        <dbReference type="Proteomes" id="UP000001555"/>
    </source>
</evidence>
<keyword evidence="11" id="KW-1267">Proteomics identification</keyword>
<comment type="similarity">
    <text evidence="1">Belongs to the peptidase C19 family.</text>
</comment>
<feature type="compositionally biased region" description="Low complexity" evidence="6">
    <location>
        <begin position="1"/>
        <end position="13"/>
    </location>
</feature>
<reference evidence="8 10" key="1">
    <citation type="submission" date="2008-03" db="EMBL/GenBank/DDBJ databases">
        <title>Annotation of Ixodes scapularis.</title>
        <authorList>
            <consortium name="Ixodes scapularis Genome Project Consortium"/>
            <person name="Caler E."/>
            <person name="Hannick L.I."/>
            <person name="Bidwell S."/>
            <person name="Joardar V."/>
            <person name="Thiagarajan M."/>
            <person name="Amedeo P."/>
            <person name="Galinsky K.J."/>
            <person name="Schobel S."/>
            <person name="Inman J."/>
            <person name="Hostetler J."/>
            <person name="Miller J."/>
            <person name="Hammond M."/>
            <person name="Megy K."/>
            <person name="Lawson D."/>
            <person name="Kodira C."/>
            <person name="Sutton G."/>
            <person name="Meyer J."/>
            <person name="Hill C.A."/>
            <person name="Birren B."/>
            <person name="Nene V."/>
            <person name="Collins F."/>
            <person name="Alarcon-Chaidez F."/>
            <person name="Wikel S."/>
            <person name="Strausberg R."/>
        </authorList>
    </citation>
    <scope>NUCLEOTIDE SEQUENCE [LARGE SCALE GENOMIC DNA]</scope>
    <source>
        <strain evidence="10">Wikel</strain>
        <strain evidence="8">Wikel colony</strain>
    </source>
</reference>
<gene>
    <name evidence="8" type="ORF">IscW_ISCW009097</name>
</gene>
<evidence type="ECO:0000256" key="6">
    <source>
        <dbReference type="SAM" id="MobiDB-lite"/>
    </source>
</evidence>
<accession>B7Q3J7</accession>
<evidence type="ECO:0000259" key="7">
    <source>
        <dbReference type="PROSITE" id="PS50235"/>
    </source>
</evidence>
<keyword evidence="2" id="KW-0597">Phosphoprotein</keyword>
<dbReference type="EMBL" id="ABJB011076045">
    <property type="status" value="NOT_ANNOTATED_CDS"/>
    <property type="molecule type" value="Genomic_DNA"/>
</dbReference>
<keyword evidence="4" id="KW-0833">Ubl conjugation pathway</keyword>
<feature type="region of interest" description="Disordered" evidence="6">
    <location>
        <begin position="654"/>
        <end position="681"/>
    </location>
</feature>
<dbReference type="Pfam" id="PF22900">
    <property type="entry name" value="UCH_UBL1"/>
    <property type="match status" value="1"/>
</dbReference>
<dbReference type="GO" id="GO:0004843">
    <property type="term" value="F:cysteine-type deubiquitinase activity"/>
    <property type="evidence" value="ECO:0000318"/>
    <property type="project" value="GO_Central"/>
</dbReference>
<dbReference type="InterPro" id="IPR028889">
    <property type="entry name" value="USP"/>
</dbReference>
<keyword evidence="5 8" id="KW-0378">Hydrolase</keyword>
<dbReference type="VEuPathDB" id="VectorBase:ISCI009097"/>